<dbReference type="AlphaFoldDB" id="A0AA41ZHH6"/>
<evidence type="ECO:0000313" key="3">
    <source>
        <dbReference type="Proteomes" id="UP001165565"/>
    </source>
</evidence>
<accession>A0AA41ZHH6</accession>
<dbReference type="Proteomes" id="UP001165565">
    <property type="component" value="Unassembled WGS sequence"/>
</dbReference>
<dbReference type="PANTHER" id="PTHR34135">
    <property type="entry name" value="LYSOZYME"/>
    <property type="match status" value="1"/>
</dbReference>
<dbReference type="GO" id="GO:0009253">
    <property type="term" value="P:peptidoglycan catabolic process"/>
    <property type="evidence" value="ECO:0007669"/>
    <property type="project" value="InterPro"/>
</dbReference>
<keyword evidence="3" id="KW-1185">Reference proteome</keyword>
<organism evidence="2 3">
    <name type="scientific">Sphingomonas lycopersici</name>
    <dbReference type="NCBI Taxonomy" id="2951807"/>
    <lineage>
        <taxon>Bacteria</taxon>
        <taxon>Pseudomonadati</taxon>
        <taxon>Pseudomonadota</taxon>
        <taxon>Alphaproteobacteria</taxon>
        <taxon>Sphingomonadales</taxon>
        <taxon>Sphingomonadaceae</taxon>
        <taxon>Sphingomonas</taxon>
    </lineage>
</organism>
<keyword evidence="2" id="KW-0378">Hydrolase</keyword>
<dbReference type="PANTHER" id="PTHR34135:SF2">
    <property type="entry name" value="LYSOZYME"/>
    <property type="match status" value="1"/>
</dbReference>
<dbReference type="Gene3D" id="3.20.20.80">
    <property type="entry name" value="Glycosidases"/>
    <property type="match status" value="1"/>
</dbReference>
<dbReference type="PROSITE" id="PS51904">
    <property type="entry name" value="GLYCOSYL_HYDROL_F25_2"/>
    <property type="match status" value="1"/>
</dbReference>
<dbReference type="GO" id="GO:0016052">
    <property type="term" value="P:carbohydrate catabolic process"/>
    <property type="evidence" value="ECO:0007669"/>
    <property type="project" value="TreeGrafter"/>
</dbReference>
<evidence type="ECO:0000313" key="2">
    <source>
        <dbReference type="EMBL" id="MCW6535783.1"/>
    </source>
</evidence>
<sequence length="224" mass="24638">MWGLGRFVLIAASLPLVGVAGWQYATRWQPSIEHYPVQGVDVGAEDGAIDWNTVSARGADFAYAVATRGARERDPTFEANWRGIEAAGMRRGAVLVYSFCQPAIDQANAFNTFVPRDENALPVAIDISYDDACAARPERGALIAELKLLATTIEAHMRKPVLLRVAKPVEKDYEITAALPRNLWATGNFLAPSYAARPWRLWRASDMRRVDGIEAPANWDVAAP</sequence>
<dbReference type="EMBL" id="JANFAV010000009">
    <property type="protein sequence ID" value="MCW6535783.1"/>
    <property type="molecule type" value="Genomic_DNA"/>
</dbReference>
<gene>
    <name evidence="2" type="ORF">NEE01_13445</name>
</gene>
<dbReference type="InterPro" id="IPR017853">
    <property type="entry name" value="GH"/>
</dbReference>
<comment type="similarity">
    <text evidence="1">Belongs to the glycosyl hydrolase 25 family.</text>
</comment>
<dbReference type="GO" id="GO:0003796">
    <property type="term" value="F:lysozyme activity"/>
    <property type="evidence" value="ECO:0007669"/>
    <property type="project" value="InterPro"/>
</dbReference>
<dbReference type="InterPro" id="IPR002053">
    <property type="entry name" value="Glyco_hydro_25"/>
</dbReference>
<evidence type="ECO:0000256" key="1">
    <source>
        <dbReference type="ARBA" id="ARBA00010646"/>
    </source>
</evidence>
<name>A0AA41ZHH6_9SPHN</name>
<dbReference type="SUPFAM" id="SSF51445">
    <property type="entry name" value="(Trans)glycosidases"/>
    <property type="match status" value="1"/>
</dbReference>
<dbReference type="Pfam" id="PF01183">
    <property type="entry name" value="Glyco_hydro_25"/>
    <property type="match status" value="1"/>
</dbReference>
<reference evidence="2" key="1">
    <citation type="submission" date="2022-06" db="EMBL/GenBank/DDBJ databases">
        <title>Sphingomonas sp. nov. isolated from rhizosphere soil of tomato.</title>
        <authorList>
            <person name="Dong H."/>
            <person name="Gao R."/>
        </authorList>
    </citation>
    <scope>NUCLEOTIDE SEQUENCE</scope>
    <source>
        <strain evidence="2">MMSM24</strain>
    </source>
</reference>
<dbReference type="GO" id="GO:0016998">
    <property type="term" value="P:cell wall macromolecule catabolic process"/>
    <property type="evidence" value="ECO:0007669"/>
    <property type="project" value="InterPro"/>
</dbReference>
<comment type="caution">
    <text evidence="2">The sequence shown here is derived from an EMBL/GenBank/DDBJ whole genome shotgun (WGS) entry which is preliminary data.</text>
</comment>
<protein>
    <submittedName>
        <fullName evidence="2">Glycosyl hydrolase</fullName>
    </submittedName>
</protein>
<proteinExistence type="inferred from homology"/>